<gene>
    <name evidence="2" type="ORF">UA08_03846</name>
</gene>
<protein>
    <submittedName>
        <fullName evidence="2">Uncharacterized protein</fullName>
    </submittedName>
</protein>
<dbReference type="RefSeq" id="XP_020121521.1">
    <property type="nucleotide sequence ID" value="XM_020266191.1"/>
</dbReference>
<comment type="caution">
    <text evidence="2">The sequence shown here is derived from an EMBL/GenBank/DDBJ whole genome shotgun (WGS) entry which is preliminary data.</text>
</comment>
<proteinExistence type="predicted"/>
<dbReference type="AlphaFoldDB" id="A0A225AKJ7"/>
<reference evidence="2 3" key="1">
    <citation type="submission" date="2015-06" db="EMBL/GenBank/DDBJ databases">
        <title>Talaromyces atroroseus IBT 11181 draft genome.</title>
        <authorList>
            <person name="Rasmussen K.B."/>
            <person name="Rasmussen S."/>
            <person name="Petersen B."/>
            <person name="Sicheritz-Ponten T."/>
            <person name="Mortensen U.H."/>
            <person name="Thrane U."/>
        </authorList>
    </citation>
    <scope>NUCLEOTIDE SEQUENCE [LARGE SCALE GENOMIC DNA]</scope>
    <source>
        <strain evidence="2 3">IBT 11181</strain>
    </source>
</reference>
<evidence type="ECO:0000313" key="3">
    <source>
        <dbReference type="Proteomes" id="UP000214365"/>
    </source>
</evidence>
<keyword evidence="3" id="KW-1185">Reference proteome</keyword>
<feature type="region of interest" description="Disordered" evidence="1">
    <location>
        <begin position="59"/>
        <end position="80"/>
    </location>
</feature>
<dbReference type="OrthoDB" id="10423555at2759"/>
<feature type="compositionally biased region" description="Polar residues" evidence="1">
    <location>
        <begin position="59"/>
        <end position="77"/>
    </location>
</feature>
<feature type="region of interest" description="Disordered" evidence="1">
    <location>
        <begin position="1"/>
        <end position="24"/>
    </location>
</feature>
<dbReference type="Proteomes" id="UP000214365">
    <property type="component" value="Unassembled WGS sequence"/>
</dbReference>
<sequence length="173" mass="18776">MADSTDYHAKSYHYHPTTDTTDLTGANTSIYNTPANAYGTTGLADTGFGTATYGNTDISGYRSSNSDTYGGHRTNTGAAYDDTARSSRYDEIIEGAVNVSNTNTTRKTDRDTGTGYGQGLRNTYDVSAGRNVEKTDYGSRTDFRRIRMLCACLVRGVASPLADARSNEKRNQQ</sequence>
<dbReference type="GeneID" id="31003601"/>
<dbReference type="EMBL" id="LFMY01000004">
    <property type="protein sequence ID" value="OKL61400.1"/>
    <property type="molecule type" value="Genomic_DNA"/>
</dbReference>
<evidence type="ECO:0000256" key="1">
    <source>
        <dbReference type="SAM" id="MobiDB-lite"/>
    </source>
</evidence>
<name>A0A225AKJ7_TALAT</name>
<accession>A0A225AKJ7</accession>
<evidence type="ECO:0000313" key="2">
    <source>
        <dbReference type="EMBL" id="OKL61400.1"/>
    </source>
</evidence>
<organism evidence="2 3">
    <name type="scientific">Talaromyces atroroseus</name>
    <dbReference type="NCBI Taxonomy" id="1441469"/>
    <lineage>
        <taxon>Eukaryota</taxon>
        <taxon>Fungi</taxon>
        <taxon>Dikarya</taxon>
        <taxon>Ascomycota</taxon>
        <taxon>Pezizomycotina</taxon>
        <taxon>Eurotiomycetes</taxon>
        <taxon>Eurotiomycetidae</taxon>
        <taxon>Eurotiales</taxon>
        <taxon>Trichocomaceae</taxon>
        <taxon>Talaromyces</taxon>
        <taxon>Talaromyces sect. Trachyspermi</taxon>
    </lineage>
</organism>